<dbReference type="Proteomes" id="UP000271678">
    <property type="component" value="Unassembled WGS sequence"/>
</dbReference>
<dbReference type="RefSeq" id="WP_123270916.1">
    <property type="nucleotide sequence ID" value="NZ_RJJQ01000006.1"/>
</dbReference>
<comment type="caution">
    <text evidence="2">The sequence shown here is derived from an EMBL/GenBank/DDBJ whole genome shotgun (WGS) entry which is preliminary data.</text>
</comment>
<evidence type="ECO:0000259" key="1">
    <source>
        <dbReference type="Pfam" id="PF04296"/>
    </source>
</evidence>
<dbReference type="EMBL" id="RJJQ01000006">
    <property type="protein sequence ID" value="RNI23041.1"/>
    <property type="molecule type" value="Genomic_DNA"/>
</dbReference>
<protein>
    <submittedName>
        <fullName evidence="2">YlxR family protein</fullName>
    </submittedName>
</protein>
<name>A0A3M9MBU9_9MICO</name>
<dbReference type="OrthoDB" id="5244965at2"/>
<accession>A0A3M9MBU9</accession>
<dbReference type="InterPro" id="IPR035931">
    <property type="entry name" value="YlxR-like_sf"/>
</dbReference>
<keyword evidence="3" id="KW-1185">Reference proteome</keyword>
<organism evidence="2 3">
    <name type="scientific">Flexivirga caeni</name>
    <dbReference type="NCBI Taxonomy" id="2294115"/>
    <lineage>
        <taxon>Bacteria</taxon>
        <taxon>Bacillati</taxon>
        <taxon>Actinomycetota</taxon>
        <taxon>Actinomycetes</taxon>
        <taxon>Micrococcales</taxon>
        <taxon>Dermacoccaceae</taxon>
        <taxon>Flexivirga</taxon>
    </lineage>
</organism>
<sequence length="107" mass="11977">MSGRSRGRRNLPVSSPRHAGLRTCVGCRTRDERSALLRVVALVGNASQPVVAVLVPDERGRLPGRGAWLHPRPDCLDLADQRRAFPRALRLTRAVDLTQVREWIVQH</sequence>
<feature type="domain" description="YlxR" evidence="1">
    <location>
        <begin position="22"/>
        <end position="92"/>
    </location>
</feature>
<dbReference type="AlphaFoldDB" id="A0A3M9MBU9"/>
<dbReference type="Pfam" id="PF04296">
    <property type="entry name" value="YlxR"/>
    <property type="match status" value="1"/>
</dbReference>
<gene>
    <name evidence="2" type="ORF">EFY87_07780</name>
</gene>
<dbReference type="Gene3D" id="3.30.1230.10">
    <property type="entry name" value="YlxR-like"/>
    <property type="match status" value="1"/>
</dbReference>
<evidence type="ECO:0000313" key="3">
    <source>
        <dbReference type="Proteomes" id="UP000271678"/>
    </source>
</evidence>
<dbReference type="InterPro" id="IPR037465">
    <property type="entry name" value="YlxR"/>
</dbReference>
<evidence type="ECO:0000313" key="2">
    <source>
        <dbReference type="EMBL" id="RNI23041.1"/>
    </source>
</evidence>
<dbReference type="SUPFAM" id="SSF64376">
    <property type="entry name" value="YlxR-like"/>
    <property type="match status" value="1"/>
</dbReference>
<proteinExistence type="predicted"/>
<dbReference type="InterPro" id="IPR007393">
    <property type="entry name" value="YlxR_dom"/>
</dbReference>
<reference evidence="2 3" key="1">
    <citation type="submission" date="2018-11" db="EMBL/GenBank/DDBJ databases">
        <title>Draft genome of Simplicispira Flexivirga sp. BO-16.</title>
        <authorList>
            <person name="Im W.T."/>
        </authorList>
    </citation>
    <scope>NUCLEOTIDE SEQUENCE [LARGE SCALE GENOMIC DNA]</scope>
    <source>
        <strain evidence="2 3">BO-16</strain>
    </source>
</reference>
<dbReference type="PANTHER" id="PTHR34215:SF1">
    <property type="entry name" value="YLXR DOMAIN-CONTAINING PROTEIN"/>
    <property type="match status" value="1"/>
</dbReference>
<dbReference type="PANTHER" id="PTHR34215">
    <property type="entry name" value="BLL0784 PROTEIN"/>
    <property type="match status" value="1"/>
</dbReference>